<dbReference type="SUPFAM" id="SSF82153">
    <property type="entry name" value="FAS1 domain"/>
    <property type="match status" value="2"/>
</dbReference>
<evidence type="ECO:0000313" key="2">
    <source>
        <dbReference type="EMBL" id="KAL3276909.1"/>
    </source>
</evidence>
<feature type="domain" description="FAS1" evidence="1">
    <location>
        <begin position="142"/>
        <end position="290"/>
    </location>
</feature>
<dbReference type="FunFam" id="2.30.180.10:FF:000039">
    <property type="entry name" value="Fasciclin 1, isoform F"/>
    <property type="match status" value="1"/>
</dbReference>
<dbReference type="InterPro" id="IPR000782">
    <property type="entry name" value="FAS1_domain"/>
</dbReference>
<dbReference type="PANTHER" id="PTHR10900:SF80">
    <property type="entry name" value="FASCICLIN-1"/>
    <property type="match status" value="1"/>
</dbReference>
<accession>A0ABD2NED9</accession>
<comment type="caution">
    <text evidence="2">The sequence shown here is derived from an EMBL/GenBank/DDBJ whole genome shotgun (WGS) entry which is preliminary data.</text>
</comment>
<feature type="non-terminal residue" evidence="2">
    <location>
        <position position="328"/>
    </location>
</feature>
<evidence type="ECO:0000259" key="1">
    <source>
        <dbReference type="PROSITE" id="PS50213"/>
    </source>
</evidence>
<dbReference type="Gene3D" id="2.30.180.10">
    <property type="entry name" value="FAS1 domain"/>
    <property type="match status" value="2"/>
</dbReference>
<dbReference type="AlphaFoldDB" id="A0ABD2NED9"/>
<feature type="non-terminal residue" evidence="2">
    <location>
        <position position="1"/>
    </location>
</feature>
<dbReference type="SMART" id="SM00554">
    <property type="entry name" value="FAS1"/>
    <property type="match status" value="2"/>
</dbReference>
<dbReference type="PANTHER" id="PTHR10900">
    <property type="entry name" value="PERIOSTIN-RELATED"/>
    <property type="match status" value="1"/>
</dbReference>
<name>A0ABD2NED9_9CUCU</name>
<dbReference type="Pfam" id="PF02469">
    <property type="entry name" value="Fasciclin"/>
    <property type="match status" value="2"/>
</dbReference>
<gene>
    <name evidence="2" type="ORF">HHI36_012277</name>
</gene>
<proteinExistence type="predicted"/>
<protein>
    <recommendedName>
        <fullName evidence="1">FAS1 domain-containing protein</fullName>
    </recommendedName>
</protein>
<dbReference type="PROSITE" id="PS50213">
    <property type="entry name" value="FAS1"/>
    <property type="match status" value="2"/>
</dbReference>
<feature type="domain" description="FAS1" evidence="1">
    <location>
        <begin position="1"/>
        <end position="120"/>
    </location>
</feature>
<dbReference type="EMBL" id="JABFTP020000103">
    <property type="protein sequence ID" value="KAL3276909.1"/>
    <property type="molecule type" value="Genomic_DNA"/>
</dbReference>
<dbReference type="InterPro" id="IPR050904">
    <property type="entry name" value="Adhesion/Biosynth-related"/>
</dbReference>
<dbReference type="InterPro" id="IPR036378">
    <property type="entry name" value="FAS1_dom_sf"/>
</dbReference>
<sequence length="328" mass="36948">FHALLERSPLARVSLQYKQVTIFAPINSAFQTLGKGVEDPDEIVPYHITSVPKKTDQLGTSSTSLFSELTGSPILWVTHITGTYHDDIYINNARVMISHSNIQVMQNSNEQVIHKIDEVLIPTRSAKNAPNRVYNPTAWEFLENYESLIMGDHRVRSFRQRVQAANKEDIFKTEGGHTFFIPVDEGFKGDRASAIDGKVIDGHVIPRQVLFTAPTKKDVPFPTLANGDNNIRVVISFTQEKRGKTRYVHYVKSHTILGDGRHVQGVVLAEIVKPNIPVKNGVIHLIQKPLMIVDNSVKELLLEQMDYICNVGILEEPPSYYDDMQPPN</sequence>
<evidence type="ECO:0000313" key="3">
    <source>
        <dbReference type="Proteomes" id="UP001516400"/>
    </source>
</evidence>
<reference evidence="2 3" key="1">
    <citation type="journal article" date="2021" name="BMC Biol.">
        <title>Horizontally acquired antibacterial genes associated with adaptive radiation of ladybird beetles.</title>
        <authorList>
            <person name="Li H.S."/>
            <person name="Tang X.F."/>
            <person name="Huang Y.H."/>
            <person name="Xu Z.Y."/>
            <person name="Chen M.L."/>
            <person name="Du X.Y."/>
            <person name="Qiu B.Y."/>
            <person name="Chen P.T."/>
            <person name="Zhang W."/>
            <person name="Slipinski A."/>
            <person name="Escalona H.E."/>
            <person name="Waterhouse R.M."/>
            <person name="Zwick A."/>
            <person name="Pang H."/>
        </authorList>
    </citation>
    <scope>NUCLEOTIDE SEQUENCE [LARGE SCALE GENOMIC DNA]</scope>
    <source>
        <strain evidence="2">SYSU2018</strain>
    </source>
</reference>
<organism evidence="2 3">
    <name type="scientific">Cryptolaemus montrouzieri</name>
    <dbReference type="NCBI Taxonomy" id="559131"/>
    <lineage>
        <taxon>Eukaryota</taxon>
        <taxon>Metazoa</taxon>
        <taxon>Ecdysozoa</taxon>
        <taxon>Arthropoda</taxon>
        <taxon>Hexapoda</taxon>
        <taxon>Insecta</taxon>
        <taxon>Pterygota</taxon>
        <taxon>Neoptera</taxon>
        <taxon>Endopterygota</taxon>
        <taxon>Coleoptera</taxon>
        <taxon>Polyphaga</taxon>
        <taxon>Cucujiformia</taxon>
        <taxon>Coccinelloidea</taxon>
        <taxon>Coccinellidae</taxon>
        <taxon>Scymninae</taxon>
        <taxon>Scymnini</taxon>
        <taxon>Cryptolaemus</taxon>
    </lineage>
</organism>
<keyword evidence="3" id="KW-1185">Reference proteome</keyword>
<dbReference type="Proteomes" id="UP001516400">
    <property type="component" value="Unassembled WGS sequence"/>
</dbReference>